<organism evidence="4 5">
    <name type="scientific">Microtetraspora malaysiensis</name>
    <dbReference type="NCBI Taxonomy" id="161358"/>
    <lineage>
        <taxon>Bacteria</taxon>
        <taxon>Bacillati</taxon>
        <taxon>Actinomycetota</taxon>
        <taxon>Actinomycetes</taxon>
        <taxon>Streptosporangiales</taxon>
        <taxon>Streptosporangiaceae</taxon>
        <taxon>Microtetraspora</taxon>
    </lineage>
</organism>
<keyword evidence="2" id="KW-0479">Metal-binding</keyword>
<evidence type="ECO:0000259" key="3">
    <source>
        <dbReference type="Pfam" id="PF13359"/>
    </source>
</evidence>
<keyword evidence="5" id="KW-1185">Reference proteome</keyword>
<feature type="domain" description="DDE Tnp4" evidence="3">
    <location>
        <begin position="1"/>
        <end position="77"/>
    </location>
</feature>
<dbReference type="InterPro" id="IPR027806">
    <property type="entry name" value="HARBI1_dom"/>
</dbReference>
<evidence type="ECO:0000256" key="2">
    <source>
        <dbReference type="ARBA" id="ARBA00022723"/>
    </source>
</evidence>
<name>A0ABW6SVP6_9ACTN</name>
<accession>A0ABW6SVP6</accession>
<evidence type="ECO:0000313" key="4">
    <source>
        <dbReference type="EMBL" id="MFF3668333.1"/>
    </source>
</evidence>
<reference evidence="4 5" key="1">
    <citation type="submission" date="2024-10" db="EMBL/GenBank/DDBJ databases">
        <title>The Natural Products Discovery Center: Release of the First 8490 Sequenced Strains for Exploring Actinobacteria Biosynthetic Diversity.</title>
        <authorList>
            <person name="Kalkreuter E."/>
            <person name="Kautsar S.A."/>
            <person name="Yang D."/>
            <person name="Bader C.D."/>
            <person name="Teijaro C.N."/>
            <person name="Fluegel L."/>
            <person name="Davis C.M."/>
            <person name="Simpson J.R."/>
            <person name="Lauterbach L."/>
            <person name="Steele A.D."/>
            <person name="Gui C."/>
            <person name="Meng S."/>
            <person name="Li G."/>
            <person name="Viehrig K."/>
            <person name="Ye F."/>
            <person name="Su P."/>
            <person name="Kiefer A.F."/>
            <person name="Nichols A."/>
            <person name="Cepeda A.J."/>
            <person name="Yan W."/>
            <person name="Fan B."/>
            <person name="Jiang Y."/>
            <person name="Adhikari A."/>
            <person name="Zheng C.-J."/>
            <person name="Schuster L."/>
            <person name="Cowan T.M."/>
            <person name="Smanski M.J."/>
            <person name="Chevrette M.G."/>
            <person name="De Carvalho L.P.S."/>
            <person name="Shen B."/>
        </authorList>
    </citation>
    <scope>NUCLEOTIDE SEQUENCE [LARGE SCALE GENOMIC DNA]</scope>
    <source>
        <strain evidence="4 5">NPDC002173</strain>
    </source>
</reference>
<proteinExistence type="predicted"/>
<evidence type="ECO:0000256" key="1">
    <source>
        <dbReference type="ARBA" id="ARBA00001968"/>
    </source>
</evidence>
<comment type="cofactor">
    <cofactor evidence="1">
        <name>a divalent metal cation</name>
        <dbReference type="ChEBI" id="CHEBI:60240"/>
    </cofactor>
</comment>
<comment type="caution">
    <text evidence="4">The sequence shown here is derived from an EMBL/GenBank/DDBJ whole genome shotgun (WGS) entry which is preliminary data.</text>
</comment>
<gene>
    <name evidence="4" type="ORF">ACFYXI_22355</name>
</gene>
<evidence type="ECO:0000313" key="5">
    <source>
        <dbReference type="Proteomes" id="UP001602013"/>
    </source>
</evidence>
<dbReference type="RefSeq" id="WP_387413825.1">
    <property type="nucleotide sequence ID" value="NZ_JBIASD010000014.1"/>
</dbReference>
<sequence>DPGYQGAGHGIVVPFKQPADGNMLSVDNRARNALQRALRSLGERGFALLTERWTALQHTTLSPSRIGDLVRAALVLVHFEHRRIS</sequence>
<protein>
    <submittedName>
        <fullName evidence="4">Transposase family protein</fullName>
    </submittedName>
</protein>
<feature type="non-terminal residue" evidence="4">
    <location>
        <position position="1"/>
    </location>
</feature>
<dbReference type="EMBL" id="JBIASD010000014">
    <property type="protein sequence ID" value="MFF3668333.1"/>
    <property type="molecule type" value="Genomic_DNA"/>
</dbReference>
<dbReference type="Proteomes" id="UP001602013">
    <property type="component" value="Unassembled WGS sequence"/>
</dbReference>
<dbReference type="Pfam" id="PF13359">
    <property type="entry name" value="DDE_Tnp_4"/>
    <property type="match status" value="1"/>
</dbReference>